<feature type="transmembrane region" description="Helical" evidence="2">
    <location>
        <begin position="72"/>
        <end position="94"/>
    </location>
</feature>
<keyword evidence="2" id="KW-1133">Transmembrane helix</keyword>
<feature type="transmembrane region" description="Helical" evidence="2">
    <location>
        <begin position="6"/>
        <end position="26"/>
    </location>
</feature>
<sequence>MVFQWCWIGLFSAVLLPLGIAMLRGWAPSRARARWSPARIRVQGVSALVLYVGGLVPAVAELTGMPREAADILLAATAPHLVFLSLGLQGGAALSDWFGRRTVPCKGSPGPPPRHSADPHPEGGGPRC</sequence>
<comment type="caution">
    <text evidence="3">The sequence shown here is derived from an EMBL/GenBank/DDBJ whole genome shotgun (WGS) entry which is preliminary data.</text>
</comment>
<evidence type="ECO:0000313" key="3">
    <source>
        <dbReference type="EMBL" id="MFE9228068.1"/>
    </source>
</evidence>
<evidence type="ECO:0000313" key="4">
    <source>
        <dbReference type="Proteomes" id="UP001601288"/>
    </source>
</evidence>
<name>A0ABW6LI19_9ACTN</name>
<keyword evidence="2" id="KW-0812">Transmembrane</keyword>
<organism evidence="3 4">
    <name type="scientific">Streptomyces massasporeus</name>
    <dbReference type="NCBI Taxonomy" id="67324"/>
    <lineage>
        <taxon>Bacteria</taxon>
        <taxon>Bacillati</taxon>
        <taxon>Actinomycetota</taxon>
        <taxon>Actinomycetes</taxon>
        <taxon>Kitasatosporales</taxon>
        <taxon>Streptomycetaceae</taxon>
        <taxon>Streptomyces</taxon>
    </lineage>
</organism>
<feature type="transmembrane region" description="Helical" evidence="2">
    <location>
        <begin position="38"/>
        <end position="60"/>
    </location>
</feature>
<dbReference type="RefSeq" id="WP_358287840.1">
    <property type="nucleotide sequence ID" value="NZ_JBEYGJ010000032.1"/>
</dbReference>
<reference evidence="3 4" key="1">
    <citation type="submission" date="2024-10" db="EMBL/GenBank/DDBJ databases">
        <title>The Natural Products Discovery Center: Release of the First 8490 Sequenced Strains for Exploring Actinobacteria Biosynthetic Diversity.</title>
        <authorList>
            <person name="Kalkreuter E."/>
            <person name="Kautsar S.A."/>
            <person name="Yang D."/>
            <person name="Bader C.D."/>
            <person name="Teijaro C.N."/>
            <person name="Fluegel L."/>
            <person name="Davis C.M."/>
            <person name="Simpson J.R."/>
            <person name="Lauterbach L."/>
            <person name="Steele A.D."/>
            <person name="Gui C."/>
            <person name="Meng S."/>
            <person name="Li G."/>
            <person name="Viehrig K."/>
            <person name="Ye F."/>
            <person name="Su P."/>
            <person name="Kiefer A.F."/>
            <person name="Nichols A."/>
            <person name="Cepeda A.J."/>
            <person name="Yan W."/>
            <person name="Fan B."/>
            <person name="Jiang Y."/>
            <person name="Adhikari A."/>
            <person name="Zheng C.-J."/>
            <person name="Schuster L."/>
            <person name="Cowan T.M."/>
            <person name="Smanski M.J."/>
            <person name="Chevrette M.G."/>
            <person name="De Carvalho L.P.S."/>
            <person name="Shen B."/>
        </authorList>
    </citation>
    <scope>NUCLEOTIDE SEQUENCE [LARGE SCALE GENOMIC DNA]</scope>
    <source>
        <strain evidence="3 4">NPDC007066</strain>
    </source>
</reference>
<feature type="region of interest" description="Disordered" evidence="1">
    <location>
        <begin position="104"/>
        <end position="128"/>
    </location>
</feature>
<protein>
    <submittedName>
        <fullName evidence="3">Uncharacterized protein</fullName>
    </submittedName>
</protein>
<evidence type="ECO:0000256" key="1">
    <source>
        <dbReference type="SAM" id="MobiDB-lite"/>
    </source>
</evidence>
<dbReference type="EMBL" id="JBIAFP010000016">
    <property type="protein sequence ID" value="MFE9228068.1"/>
    <property type="molecule type" value="Genomic_DNA"/>
</dbReference>
<evidence type="ECO:0000256" key="2">
    <source>
        <dbReference type="SAM" id="Phobius"/>
    </source>
</evidence>
<dbReference type="Proteomes" id="UP001601288">
    <property type="component" value="Unassembled WGS sequence"/>
</dbReference>
<keyword evidence="4" id="KW-1185">Reference proteome</keyword>
<keyword evidence="2" id="KW-0472">Membrane</keyword>
<proteinExistence type="predicted"/>
<accession>A0ABW6LI19</accession>
<gene>
    <name evidence="3" type="ORF">ACFYM3_26225</name>
</gene>